<sequence>MISGFRALRQARKVPADLRTDSLATVPPTPHKLEDLNGTILTKVNTFPFVFPRKTKTKLGRYSKNDNSHAISFPVDGLHPYPDISLPPTSS</sequence>
<keyword evidence="2" id="KW-1185">Reference proteome</keyword>
<proteinExistence type="predicted"/>
<organism evidence="1 2">
    <name type="scientific">Plakobranchus ocellatus</name>
    <dbReference type="NCBI Taxonomy" id="259542"/>
    <lineage>
        <taxon>Eukaryota</taxon>
        <taxon>Metazoa</taxon>
        <taxon>Spiralia</taxon>
        <taxon>Lophotrochozoa</taxon>
        <taxon>Mollusca</taxon>
        <taxon>Gastropoda</taxon>
        <taxon>Heterobranchia</taxon>
        <taxon>Euthyneura</taxon>
        <taxon>Panpulmonata</taxon>
        <taxon>Sacoglossa</taxon>
        <taxon>Placobranchoidea</taxon>
        <taxon>Plakobranchidae</taxon>
        <taxon>Plakobranchus</taxon>
    </lineage>
</organism>
<dbReference type="AlphaFoldDB" id="A0AAV3ZNP6"/>
<accession>A0AAV3ZNP6</accession>
<name>A0AAV3ZNP6_9GAST</name>
<protein>
    <submittedName>
        <fullName evidence="1">Uncharacterized protein</fullName>
    </submittedName>
</protein>
<gene>
    <name evidence="1" type="ORF">PoB_002294300</name>
</gene>
<evidence type="ECO:0000313" key="2">
    <source>
        <dbReference type="Proteomes" id="UP000735302"/>
    </source>
</evidence>
<evidence type="ECO:0000313" key="1">
    <source>
        <dbReference type="EMBL" id="GFN96437.1"/>
    </source>
</evidence>
<dbReference type="EMBL" id="BLXT01002679">
    <property type="protein sequence ID" value="GFN96437.1"/>
    <property type="molecule type" value="Genomic_DNA"/>
</dbReference>
<reference evidence="1 2" key="1">
    <citation type="journal article" date="2021" name="Elife">
        <title>Chloroplast acquisition without the gene transfer in kleptoplastic sea slugs, Plakobranchus ocellatus.</title>
        <authorList>
            <person name="Maeda T."/>
            <person name="Takahashi S."/>
            <person name="Yoshida T."/>
            <person name="Shimamura S."/>
            <person name="Takaki Y."/>
            <person name="Nagai Y."/>
            <person name="Toyoda A."/>
            <person name="Suzuki Y."/>
            <person name="Arimoto A."/>
            <person name="Ishii H."/>
            <person name="Satoh N."/>
            <person name="Nishiyama T."/>
            <person name="Hasebe M."/>
            <person name="Maruyama T."/>
            <person name="Minagawa J."/>
            <person name="Obokata J."/>
            <person name="Shigenobu S."/>
        </authorList>
    </citation>
    <scope>NUCLEOTIDE SEQUENCE [LARGE SCALE GENOMIC DNA]</scope>
</reference>
<dbReference type="Proteomes" id="UP000735302">
    <property type="component" value="Unassembled WGS sequence"/>
</dbReference>
<comment type="caution">
    <text evidence="1">The sequence shown here is derived from an EMBL/GenBank/DDBJ whole genome shotgun (WGS) entry which is preliminary data.</text>
</comment>